<name>B0X6H5_CULQU</name>
<evidence type="ECO:0000313" key="5">
    <source>
        <dbReference type="Proteomes" id="UP000002320"/>
    </source>
</evidence>
<dbReference type="InterPro" id="IPR032847">
    <property type="entry name" value="PRPF17"/>
</dbReference>
<reference evidence="3" key="1">
    <citation type="submission" date="2007-03" db="EMBL/GenBank/DDBJ databases">
        <title>Annotation of Culex pipiens quinquefasciatus.</title>
        <authorList>
            <consortium name="The Broad Institute Genome Sequencing Platform"/>
            <person name="Atkinson P.W."/>
            <person name="Hemingway J."/>
            <person name="Christensen B.M."/>
            <person name="Higgs S."/>
            <person name="Kodira C."/>
            <person name="Hannick L."/>
            <person name="Megy K."/>
            <person name="O'Leary S."/>
            <person name="Pearson M."/>
            <person name="Haas B.J."/>
            <person name="Mauceli E."/>
            <person name="Wortman J.R."/>
            <person name="Lee N.H."/>
            <person name="Guigo R."/>
            <person name="Stanke M."/>
            <person name="Alvarado L."/>
            <person name="Amedeo P."/>
            <person name="Antoine C.H."/>
            <person name="Arensburger P."/>
            <person name="Bidwell S.L."/>
            <person name="Crawford M."/>
            <person name="Camaro F."/>
            <person name="Devon K."/>
            <person name="Engels R."/>
            <person name="Hammond M."/>
            <person name="Howarth C."/>
            <person name="Koehrsen M."/>
            <person name="Lawson D."/>
            <person name="Montgomery P."/>
            <person name="Nene V."/>
            <person name="Nusbaum C."/>
            <person name="Puiu D."/>
            <person name="Romero-Severson J."/>
            <person name="Severson D.W."/>
            <person name="Shumway M."/>
            <person name="Sisk P."/>
            <person name="Stolte C."/>
            <person name="Zeng Q."/>
            <person name="Eisenstadt E."/>
            <person name="Fraser-Liggett C."/>
            <person name="Strausberg R."/>
            <person name="Galagan J."/>
            <person name="Birren B."/>
            <person name="Collins F.H."/>
        </authorList>
    </citation>
    <scope>NUCLEOTIDE SEQUENCE [LARGE SCALE GENOMIC DNA]</scope>
    <source>
        <strain evidence="3">JHB</strain>
    </source>
</reference>
<feature type="signal peptide" evidence="2">
    <location>
        <begin position="1"/>
        <end position="16"/>
    </location>
</feature>
<dbReference type="PROSITE" id="PS51257">
    <property type="entry name" value="PROKAR_LIPOPROTEIN"/>
    <property type="match status" value="1"/>
</dbReference>
<feature type="region of interest" description="Disordered" evidence="1">
    <location>
        <begin position="390"/>
        <end position="412"/>
    </location>
</feature>
<dbReference type="AlphaFoldDB" id="B0X6H5"/>
<keyword evidence="2" id="KW-0732">Signal</keyword>
<reference evidence="4" key="2">
    <citation type="submission" date="2021-02" db="UniProtKB">
        <authorList>
            <consortium name="EnsemblMetazoa"/>
        </authorList>
    </citation>
    <scope>IDENTIFICATION</scope>
    <source>
        <strain evidence="4">JHB</strain>
    </source>
</reference>
<evidence type="ECO:0000256" key="2">
    <source>
        <dbReference type="SAM" id="SignalP"/>
    </source>
</evidence>
<accession>B0X6H5</accession>
<dbReference type="GO" id="GO:0000398">
    <property type="term" value="P:mRNA splicing, via spliceosome"/>
    <property type="evidence" value="ECO:0007669"/>
    <property type="project" value="InterPro"/>
</dbReference>
<dbReference type="STRING" id="7176.B0X6H5"/>
<proteinExistence type="predicted"/>
<dbReference type="EMBL" id="DS232413">
    <property type="protein sequence ID" value="EDS41458.1"/>
    <property type="molecule type" value="Genomic_DNA"/>
</dbReference>
<dbReference type="InParanoid" id="B0X6H5"/>
<dbReference type="KEGG" id="cqu:CpipJ_CPIJ014906"/>
<sequence length="522" mass="57026">MKFLIVLTCLVAAACAAPKPAPIGGYFGDDHGLSYAVAAPAPVVKYAAAPAPVVSYVHAAPAVHAVHAAPAPTIVKAAVPAATSYATIHQVHTPVHVAAAPAVVKYAAPAPVVQYVQAAPAPVVKVAAAPTYVHAAPAPVVKYGLGGFGGYGGYHGFEGYHGWLKKTEREANANKEQRVATKPTPPAALVGPTRFQKRCWFVPLRWESPGADGIIPFAGTDDERVKFKPAEWNLQNRNLKDIQRFLDHEARTRMANLHKLIEEKYVLHIKNSVDYHRRTTSGSICAKVVPPAGACCRRHKSTPEPVTLRTFLPSSGPPKSAHLLLSCSMDDRIIILKVYYQRHCLRTCSEQWDTRSLGSVNTITFVDDNRRFVITSDRSRLRQRMLVRHSGGHGYADPTMPAGTIPRSEDDPSASPKICKVLQFRCAKVPTFLKHGHQENSALRRSVLHLRLPPAQDDPQSGFVKHRQYQALDAPNQLGSIPRKNRAAFNNGGNSKLDVPESLVSRINFRTRSRFRSTTAPV</sequence>
<feature type="chain" id="PRO_5011409007" evidence="2">
    <location>
        <begin position="17"/>
        <end position="522"/>
    </location>
</feature>
<dbReference type="Proteomes" id="UP000002320">
    <property type="component" value="Unassembled WGS sequence"/>
</dbReference>
<evidence type="ECO:0000256" key="1">
    <source>
        <dbReference type="SAM" id="MobiDB-lite"/>
    </source>
</evidence>
<dbReference type="VEuPathDB" id="VectorBase:CPIJ014906"/>
<evidence type="ECO:0000313" key="4">
    <source>
        <dbReference type="EnsemblMetazoa" id="CPIJ014906-PA"/>
    </source>
</evidence>
<dbReference type="GO" id="GO:0071013">
    <property type="term" value="C:catalytic step 2 spliceosome"/>
    <property type="evidence" value="ECO:0007669"/>
    <property type="project" value="InterPro"/>
</dbReference>
<gene>
    <name evidence="4" type="primary">6048310</name>
    <name evidence="3" type="ORF">CpipJ_CPIJ014906</name>
</gene>
<dbReference type="PANTHER" id="PTHR43979:SF1">
    <property type="entry name" value="PRE-MRNA-PROCESSING FACTOR 17"/>
    <property type="match status" value="1"/>
</dbReference>
<evidence type="ECO:0000313" key="3">
    <source>
        <dbReference type="EMBL" id="EDS41458.1"/>
    </source>
</evidence>
<dbReference type="PANTHER" id="PTHR43979">
    <property type="entry name" value="PRE-MRNA-PROCESSING FACTOR 17"/>
    <property type="match status" value="1"/>
</dbReference>
<dbReference type="EnsemblMetazoa" id="CPIJ014906-RA">
    <property type="protein sequence ID" value="CPIJ014906-PA"/>
    <property type="gene ID" value="CPIJ014906"/>
</dbReference>
<dbReference type="GO" id="GO:0003729">
    <property type="term" value="F:mRNA binding"/>
    <property type="evidence" value="ECO:0007669"/>
    <property type="project" value="TreeGrafter"/>
</dbReference>
<keyword evidence="5" id="KW-1185">Reference proteome</keyword>
<protein>
    <submittedName>
        <fullName evidence="3 4">Pre-mRNA splicing factor prp17</fullName>
    </submittedName>
</protein>
<organism>
    <name type="scientific">Culex quinquefasciatus</name>
    <name type="common">Southern house mosquito</name>
    <name type="synonym">Culex pungens</name>
    <dbReference type="NCBI Taxonomy" id="7176"/>
    <lineage>
        <taxon>Eukaryota</taxon>
        <taxon>Metazoa</taxon>
        <taxon>Ecdysozoa</taxon>
        <taxon>Arthropoda</taxon>
        <taxon>Hexapoda</taxon>
        <taxon>Insecta</taxon>
        <taxon>Pterygota</taxon>
        <taxon>Neoptera</taxon>
        <taxon>Endopterygota</taxon>
        <taxon>Diptera</taxon>
        <taxon>Nematocera</taxon>
        <taxon>Culicoidea</taxon>
        <taxon>Culicidae</taxon>
        <taxon>Culicinae</taxon>
        <taxon>Culicini</taxon>
        <taxon>Culex</taxon>
        <taxon>Culex</taxon>
    </lineage>
</organism>
<dbReference type="eggNOG" id="ENOG502T8II">
    <property type="taxonomic scope" value="Eukaryota"/>
</dbReference>
<dbReference type="HOGENOM" id="CLU_522019_0_0_1"/>